<gene>
    <name evidence="3" type="ORF">PDESU_02964</name>
</gene>
<sequence length="340" mass="39392">MALLAVLAGSGCRSKSEVYVIEDQGKTTWRATLDKKMDTPSEQWAHACKTRDKGFRKKADRQMLYLFRRWPNSKEAPRAARARADMLFERKKWKDAFNAYQYLISNYSGQMSNYDSALERQFQVAVKVMNRRRLRWILGGYRAPEYAIEYFEEVIRNGPQWERAPEAQFMIGKCSQDAKDYELAISAYGVLGYRYPESDYAEEAAWQQIDCLVKLRKQFPANSDVLDRTLVATTVYLSSFPSSKRRSDIIQMRNELYEVKAGRVFNEAAFYAKVPKEPEAAIIYYEKMIEEYPKSQLVPDAEERIAELRAFLALPIKARTPNAPRSKPLPFTKDPLNAES</sequence>
<accession>A0A6C2U3D5</accession>
<dbReference type="EMBL" id="CAAHFG010000001">
    <property type="protein sequence ID" value="VGO14403.1"/>
    <property type="molecule type" value="Genomic_DNA"/>
</dbReference>
<name>A0A6C2U3D5_PONDE</name>
<dbReference type="Pfam" id="PF13525">
    <property type="entry name" value="YfiO"/>
    <property type="match status" value="1"/>
</dbReference>
<dbReference type="Proteomes" id="UP000366872">
    <property type="component" value="Unassembled WGS sequence"/>
</dbReference>
<evidence type="ECO:0000313" key="4">
    <source>
        <dbReference type="Proteomes" id="UP000366872"/>
    </source>
</evidence>
<proteinExistence type="predicted"/>
<keyword evidence="4" id="KW-1185">Reference proteome</keyword>
<protein>
    <recommendedName>
        <fullName evidence="2">Outer membrane lipoprotein BamD-like domain-containing protein</fullName>
    </recommendedName>
</protein>
<reference evidence="3 4" key="1">
    <citation type="submission" date="2019-04" db="EMBL/GenBank/DDBJ databases">
        <authorList>
            <person name="Van Vliet M D."/>
        </authorList>
    </citation>
    <scope>NUCLEOTIDE SEQUENCE [LARGE SCALE GENOMIC DNA]</scope>
    <source>
        <strain evidence="3 4">F1</strain>
    </source>
</reference>
<keyword evidence="1" id="KW-0732">Signal</keyword>
<evidence type="ECO:0000313" key="3">
    <source>
        <dbReference type="EMBL" id="VGO14403.1"/>
    </source>
</evidence>
<dbReference type="AlphaFoldDB" id="A0A6C2U3D5"/>
<evidence type="ECO:0000256" key="1">
    <source>
        <dbReference type="ARBA" id="ARBA00022729"/>
    </source>
</evidence>
<feature type="domain" description="Outer membrane lipoprotein BamD-like" evidence="2">
    <location>
        <begin position="169"/>
        <end position="313"/>
    </location>
</feature>
<dbReference type="SUPFAM" id="SSF48452">
    <property type="entry name" value="TPR-like"/>
    <property type="match status" value="1"/>
</dbReference>
<dbReference type="InterPro" id="IPR011990">
    <property type="entry name" value="TPR-like_helical_dom_sf"/>
</dbReference>
<dbReference type="InterPro" id="IPR039565">
    <property type="entry name" value="BamD-like"/>
</dbReference>
<dbReference type="Gene3D" id="1.25.40.10">
    <property type="entry name" value="Tetratricopeptide repeat domain"/>
    <property type="match status" value="2"/>
</dbReference>
<organism evidence="3 4">
    <name type="scientific">Pontiella desulfatans</name>
    <dbReference type="NCBI Taxonomy" id="2750659"/>
    <lineage>
        <taxon>Bacteria</taxon>
        <taxon>Pseudomonadati</taxon>
        <taxon>Kiritimatiellota</taxon>
        <taxon>Kiritimatiellia</taxon>
        <taxon>Kiritimatiellales</taxon>
        <taxon>Pontiellaceae</taxon>
        <taxon>Pontiella</taxon>
    </lineage>
</organism>
<evidence type="ECO:0000259" key="2">
    <source>
        <dbReference type="Pfam" id="PF13525"/>
    </source>
</evidence>